<evidence type="ECO:0000313" key="8">
    <source>
        <dbReference type="EMBL" id="OBW93217.1"/>
    </source>
</evidence>
<accession>A0A1A7NSK2</accession>
<comment type="subcellular location">
    <subcellularLocation>
        <location evidence="1">Membrane</location>
        <topology evidence="1">Multi-pass membrane protein</topology>
    </subcellularLocation>
</comment>
<evidence type="ECO:0000256" key="5">
    <source>
        <dbReference type="ARBA" id="ARBA00023136"/>
    </source>
</evidence>
<proteinExistence type="inferred from homology"/>
<keyword evidence="5 6" id="KW-0472">Membrane</keyword>
<comment type="similarity">
    <text evidence="2">Belongs to the UPF0382 family.</text>
</comment>
<dbReference type="RefSeq" id="WP_065238813.1">
    <property type="nucleotide sequence ID" value="NZ_JTJM01000010.1"/>
</dbReference>
<keyword evidence="4 6" id="KW-1133">Transmembrane helix</keyword>
<dbReference type="GO" id="GO:0005886">
    <property type="term" value="C:plasma membrane"/>
    <property type="evidence" value="ECO:0007669"/>
    <property type="project" value="TreeGrafter"/>
</dbReference>
<feature type="transmembrane region" description="Helical" evidence="6">
    <location>
        <begin position="77"/>
        <end position="98"/>
    </location>
</feature>
<gene>
    <name evidence="8" type="ORF">QV01_02425</name>
</gene>
<feature type="transmembrane region" description="Helical" evidence="6">
    <location>
        <begin position="47"/>
        <end position="65"/>
    </location>
</feature>
<dbReference type="PANTHER" id="PTHR43461">
    <property type="entry name" value="TRANSMEMBRANE PROTEIN 256"/>
    <property type="match status" value="1"/>
</dbReference>
<organism evidence="8 9">
    <name type="scientific">Gallibacterium genomosp. 3</name>
    <dbReference type="NCBI Taxonomy" id="505345"/>
    <lineage>
        <taxon>Bacteria</taxon>
        <taxon>Pseudomonadati</taxon>
        <taxon>Pseudomonadota</taxon>
        <taxon>Gammaproteobacteria</taxon>
        <taxon>Pasteurellales</taxon>
        <taxon>Pasteurellaceae</taxon>
        <taxon>Gallibacterium</taxon>
    </lineage>
</organism>
<evidence type="ECO:0000256" key="2">
    <source>
        <dbReference type="ARBA" id="ARBA00009694"/>
    </source>
</evidence>
<evidence type="ECO:0000256" key="4">
    <source>
        <dbReference type="ARBA" id="ARBA00022989"/>
    </source>
</evidence>
<dbReference type="AlphaFoldDB" id="A0A1A7NSK2"/>
<dbReference type="OrthoDB" id="9802121at2"/>
<protein>
    <recommendedName>
        <fullName evidence="10">DUF423 domain-containing protein</fullName>
    </recommendedName>
</protein>
<evidence type="ECO:0000256" key="7">
    <source>
        <dbReference type="SAM" id="SignalP"/>
    </source>
</evidence>
<evidence type="ECO:0000256" key="6">
    <source>
        <dbReference type="SAM" id="Phobius"/>
    </source>
</evidence>
<name>A0A1A7NSK2_9PAST</name>
<keyword evidence="3 6" id="KW-0812">Transmembrane</keyword>
<comment type="caution">
    <text evidence="8">The sequence shown here is derived from an EMBL/GenBank/DDBJ whole genome shotgun (WGS) entry which is preliminary data.</text>
</comment>
<evidence type="ECO:0000256" key="3">
    <source>
        <dbReference type="ARBA" id="ARBA00022692"/>
    </source>
</evidence>
<feature type="transmembrane region" description="Helical" evidence="6">
    <location>
        <begin position="104"/>
        <end position="125"/>
    </location>
</feature>
<dbReference type="EMBL" id="JTJM01000010">
    <property type="protein sequence ID" value="OBW93217.1"/>
    <property type="molecule type" value="Genomic_DNA"/>
</dbReference>
<dbReference type="PATRIC" id="fig|505345.7.peg.488"/>
<dbReference type="PANTHER" id="PTHR43461:SF1">
    <property type="entry name" value="TRANSMEMBRANE PROTEIN 256"/>
    <property type="match status" value="1"/>
</dbReference>
<evidence type="ECO:0008006" key="10">
    <source>
        <dbReference type="Google" id="ProtNLM"/>
    </source>
</evidence>
<dbReference type="Pfam" id="PF04241">
    <property type="entry name" value="DUF423"/>
    <property type="match status" value="1"/>
</dbReference>
<feature type="signal peptide" evidence="7">
    <location>
        <begin position="1"/>
        <end position="23"/>
    </location>
</feature>
<evidence type="ECO:0000313" key="9">
    <source>
        <dbReference type="Proteomes" id="UP000243558"/>
    </source>
</evidence>
<keyword evidence="9" id="KW-1185">Reference proteome</keyword>
<feature type="chain" id="PRO_5008358786" description="DUF423 domain-containing protein" evidence="7">
    <location>
        <begin position="24"/>
        <end position="135"/>
    </location>
</feature>
<dbReference type="InterPro" id="IPR006696">
    <property type="entry name" value="DUF423"/>
</dbReference>
<dbReference type="Proteomes" id="UP000243558">
    <property type="component" value="Unassembled WGS sequence"/>
</dbReference>
<keyword evidence="7" id="KW-0732">Signal</keyword>
<sequence>MFKRFLIFTALSGFFCVAFGAFASHALSKQLSAEAINWIEIGWRYQVFHTLALFGLTLLSQFTAIDISWRKKTAASGYCWLIGILLFSFSLYCLALTGNKTFAHITPIGGVFFLLGWGYLAYLGVRYRHSSNLNK</sequence>
<evidence type="ECO:0000256" key="1">
    <source>
        <dbReference type="ARBA" id="ARBA00004141"/>
    </source>
</evidence>
<reference evidence="8 9" key="1">
    <citation type="submission" date="2014-11" db="EMBL/GenBank/DDBJ databases">
        <title>Pan-genome of Gallibacterium spp.</title>
        <authorList>
            <person name="Kudirkiene E."/>
            <person name="Bojesen A.M."/>
        </authorList>
    </citation>
    <scope>NUCLEOTIDE SEQUENCE [LARGE SCALE GENOMIC DNA]</scope>
    <source>
        <strain evidence="8 9">F151</strain>
    </source>
</reference>